<dbReference type="Proteomes" id="UP000639338">
    <property type="component" value="Unassembled WGS sequence"/>
</dbReference>
<evidence type="ECO:0000313" key="2">
    <source>
        <dbReference type="Proteomes" id="UP000639338"/>
    </source>
</evidence>
<keyword evidence="2" id="KW-1185">Reference proteome</keyword>
<protein>
    <submittedName>
        <fullName evidence="1">Uncharacterized protein</fullName>
    </submittedName>
</protein>
<dbReference type="EMBL" id="JACMRX010000003">
    <property type="protein sequence ID" value="KAF7993556.1"/>
    <property type="molecule type" value="Genomic_DNA"/>
</dbReference>
<gene>
    <name evidence="1" type="ORF">HCN44_010151</name>
</gene>
<evidence type="ECO:0000313" key="1">
    <source>
        <dbReference type="EMBL" id="KAF7993556.1"/>
    </source>
</evidence>
<organism evidence="1 2">
    <name type="scientific">Aphidius gifuensis</name>
    <name type="common">Parasitoid wasp</name>
    <dbReference type="NCBI Taxonomy" id="684658"/>
    <lineage>
        <taxon>Eukaryota</taxon>
        <taxon>Metazoa</taxon>
        <taxon>Ecdysozoa</taxon>
        <taxon>Arthropoda</taxon>
        <taxon>Hexapoda</taxon>
        <taxon>Insecta</taxon>
        <taxon>Pterygota</taxon>
        <taxon>Neoptera</taxon>
        <taxon>Endopterygota</taxon>
        <taxon>Hymenoptera</taxon>
        <taxon>Apocrita</taxon>
        <taxon>Ichneumonoidea</taxon>
        <taxon>Braconidae</taxon>
        <taxon>Aphidiinae</taxon>
        <taxon>Aphidius</taxon>
    </lineage>
</organism>
<comment type="caution">
    <text evidence="1">The sequence shown here is derived from an EMBL/GenBank/DDBJ whole genome shotgun (WGS) entry which is preliminary data.</text>
</comment>
<dbReference type="AlphaFoldDB" id="A0A834XZ70"/>
<name>A0A834XZ70_APHGI</name>
<sequence length="71" mass="8159">MPGTLTYPMYVSVERPTPRRRSSWSYRRRSSATQVPPIRPERVSLAEPFSSCIGRREVDGSHWKSFSSTTV</sequence>
<proteinExistence type="predicted"/>
<reference evidence="1 2" key="1">
    <citation type="submission" date="2020-08" db="EMBL/GenBank/DDBJ databases">
        <title>Aphidius gifuensis genome sequencing and assembly.</title>
        <authorList>
            <person name="Du Z."/>
        </authorList>
    </citation>
    <scope>NUCLEOTIDE SEQUENCE [LARGE SCALE GENOMIC DNA]</scope>
    <source>
        <strain evidence="1">YNYX2018</strain>
        <tissue evidence="1">Adults</tissue>
    </source>
</reference>
<accession>A0A834XZ70</accession>